<evidence type="ECO:0008006" key="4">
    <source>
        <dbReference type="Google" id="ProtNLM"/>
    </source>
</evidence>
<keyword evidence="3" id="KW-1185">Reference proteome</keyword>
<dbReference type="PROSITE" id="PS51257">
    <property type="entry name" value="PROKAR_LIPOPROTEIN"/>
    <property type="match status" value="1"/>
</dbReference>
<comment type="caution">
    <text evidence="2">The sequence shown here is derived from an EMBL/GenBank/DDBJ whole genome shotgun (WGS) entry which is preliminary data.</text>
</comment>
<dbReference type="OrthoDB" id="965986at2"/>
<name>A0A4Q7MUF2_9BACT</name>
<feature type="chain" id="PRO_5020866343" description="Viral A-type inclusion protein" evidence="1">
    <location>
        <begin position="22"/>
        <end position="154"/>
    </location>
</feature>
<protein>
    <recommendedName>
        <fullName evidence="4">Viral A-type inclusion protein</fullName>
    </recommendedName>
</protein>
<dbReference type="AlphaFoldDB" id="A0A4Q7MUF2"/>
<dbReference type="RefSeq" id="WP_130542082.1">
    <property type="nucleotide sequence ID" value="NZ_CP042431.1"/>
</dbReference>
<accession>A0A4Q7MUF2</accession>
<reference evidence="2 3" key="1">
    <citation type="submission" date="2019-02" db="EMBL/GenBank/DDBJ databases">
        <title>Genomic Encyclopedia of Type Strains, Phase IV (KMG-IV): sequencing the most valuable type-strain genomes for metagenomic binning, comparative biology and taxonomic classification.</title>
        <authorList>
            <person name="Goeker M."/>
        </authorList>
    </citation>
    <scope>NUCLEOTIDE SEQUENCE [LARGE SCALE GENOMIC DNA]</scope>
    <source>
        <strain evidence="2 3">DSM 18116</strain>
    </source>
</reference>
<dbReference type="Proteomes" id="UP000293874">
    <property type="component" value="Unassembled WGS sequence"/>
</dbReference>
<keyword evidence="1" id="KW-0732">Signal</keyword>
<gene>
    <name evidence="2" type="ORF">EV199_3500</name>
</gene>
<sequence>MIKTIASLAVISMMVLACNNAQDNAAERKDGYSTAPKTETDSLYHQVMDGHDVGMAKMGALKKYNGVVQSKIDSTQKLPAAKQDKAYLQEVMTLQQQLINAEKGMNEWMEGFNLDSASGPTASISYLKSELQKVTIVRDNILNSLSKADSLLKK</sequence>
<organism evidence="2 3">
    <name type="scientific">Pseudobacter ginsenosidimutans</name>
    <dbReference type="NCBI Taxonomy" id="661488"/>
    <lineage>
        <taxon>Bacteria</taxon>
        <taxon>Pseudomonadati</taxon>
        <taxon>Bacteroidota</taxon>
        <taxon>Chitinophagia</taxon>
        <taxon>Chitinophagales</taxon>
        <taxon>Chitinophagaceae</taxon>
        <taxon>Pseudobacter</taxon>
    </lineage>
</organism>
<evidence type="ECO:0000256" key="1">
    <source>
        <dbReference type="SAM" id="SignalP"/>
    </source>
</evidence>
<evidence type="ECO:0000313" key="2">
    <source>
        <dbReference type="EMBL" id="RZS71594.1"/>
    </source>
</evidence>
<dbReference type="EMBL" id="SGXA01000002">
    <property type="protein sequence ID" value="RZS71594.1"/>
    <property type="molecule type" value="Genomic_DNA"/>
</dbReference>
<proteinExistence type="predicted"/>
<evidence type="ECO:0000313" key="3">
    <source>
        <dbReference type="Proteomes" id="UP000293874"/>
    </source>
</evidence>
<feature type="signal peptide" evidence="1">
    <location>
        <begin position="1"/>
        <end position="21"/>
    </location>
</feature>